<organism evidence="1 2">
    <name type="scientific">Paenibacillus antarcticus</name>
    <dbReference type="NCBI Taxonomy" id="253703"/>
    <lineage>
        <taxon>Bacteria</taxon>
        <taxon>Bacillati</taxon>
        <taxon>Bacillota</taxon>
        <taxon>Bacilli</taxon>
        <taxon>Bacillales</taxon>
        <taxon>Paenibacillaceae</taxon>
        <taxon>Paenibacillus</taxon>
    </lineage>
</organism>
<dbReference type="RefSeq" id="WP_068650917.1">
    <property type="nucleotide sequence ID" value="NZ_CP043611.1"/>
</dbReference>
<dbReference type="EMBL" id="LVJI01000022">
    <property type="protein sequence ID" value="OAB44084.1"/>
    <property type="molecule type" value="Genomic_DNA"/>
</dbReference>
<comment type="caution">
    <text evidence="1">The sequence shown here is derived from an EMBL/GenBank/DDBJ whole genome shotgun (WGS) entry which is preliminary data.</text>
</comment>
<reference evidence="1 2" key="1">
    <citation type="submission" date="2016-03" db="EMBL/GenBank/DDBJ databases">
        <title>Draft genome sequence of Paenibacillus antarcticus CECT 5836.</title>
        <authorList>
            <person name="Shin S.-K."/>
            <person name="Yi H."/>
        </authorList>
    </citation>
    <scope>NUCLEOTIDE SEQUENCE [LARGE SCALE GENOMIC DNA]</scope>
    <source>
        <strain evidence="1 2">CECT 5836</strain>
    </source>
</reference>
<gene>
    <name evidence="1" type="ORF">PBAT_15830</name>
</gene>
<evidence type="ECO:0000313" key="1">
    <source>
        <dbReference type="EMBL" id="OAB44084.1"/>
    </source>
</evidence>
<keyword evidence="2" id="KW-1185">Reference proteome</keyword>
<accession>A0A168M0M2</accession>
<name>A0A168M0M2_9BACL</name>
<dbReference type="OrthoDB" id="2912988at2"/>
<protein>
    <submittedName>
        <fullName evidence="1">Beta-mannanase</fullName>
    </submittedName>
</protein>
<dbReference type="Proteomes" id="UP000077355">
    <property type="component" value="Unassembled WGS sequence"/>
</dbReference>
<proteinExistence type="predicted"/>
<sequence>MQYMHADLDTPVIRELVHQVDEDRCILRWHWPDGIQAVYIHRAAADESILEEQPAIHSLRLYTRDEYKANNGYYERMQGIGGWVYTVFACWIDGGEPMLILQDDGQNRKVVSTGKARIKYGIKQKHGLFQKNKTIQMRVTTEVPIAKDVLCYVRKQGSNPTHKTDGTVYPFVQHFNPGRNILPAIEVGKNDFVRIFFTDGPKYGQLYELMPE</sequence>
<dbReference type="AlphaFoldDB" id="A0A168M0M2"/>
<evidence type="ECO:0000313" key="2">
    <source>
        <dbReference type="Proteomes" id="UP000077355"/>
    </source>
</evidence>